<gene>
    <name evidence="2" type="ORF">H7965_16490</name>
</gene>
<reference evidence="2" key="1">
    <citation type="submission" date="2020-08" db="EMBL/GenBank/DDBJ databases">
        <authorList>
            <person name="Hu Y."/>
            <person name="Nguyen S.V."/>
            <person name="Li F."/>
            <person name="Fanning S."/>
        </authorList>
    </citation>
    <scope>NUCLEOTIDE SEQUENCE</scope>
    <source>
        <strain evidence="2">SYSU D8009</strain>
    </source>
</reference>
<dbReference type="Pfam" id="PF20135">
    <property type="entry name" value="DUF6525"/>
    <property type="match status" value="1"/>
</dbReference>
<evidence type="ECO:0000313" key="3">
    <source>
        <dbReference type="Proteomes" id="UP000600101"/>
    </source>
</evidence>
<dbReference type="EMBL" id="JACOMF010000020">
    <property type="protein sequence ID" value="MBC4016921.1"/>
    <property type="molecule type" value="Genomic_DNA"/>
</dbReference>
<dbReference type="Proteomes" id="UP000600101">
    <property type="component" value="Unassembled WGS sequence"/>
</dbReference>
<dbReference type="AlphaFoldDB" id="A0A9X0QZM2"/>
<dbReference type="RefSeq" id="WP_186771690.1">
    <property type="nucleotide sequence ID" value="NZ_JACOMF010000020.1"/>
</dbReference>
<name>A0A9X0QZM2_9PROT</name>
<evidence type="ECO:0000313" key="2">
    <source>
        <dbReference type="EMBL" id="MBC4016921.1"/>
    </source>
</evidence>
<sequence length="139" mass="15733">MDNSTATKPYSKLKGDAYRAYEELPVEVRRALQEALVDWCPLRTREWHHHLLRQQRLRPAQAAFFLVQTIRRQDHAEVAAFARTWPKGAQAFPHVAAGATLQRYVGTDGIPAAEPILTAPTATRSKSPAKRPPGRRSRR</sequence>
<accession>A0A9X0QZM2</accession>
<feature type="region of interest" description="Disordered" evidence="1">
    <location>
        <begin position="115"/>
        <end position="139"/>
    </location>
</feature>
<dbReference type="InterPro" id="IPR045386">
    <property type="entry name" value="DUF6525"/>
</dbReference>
<proteinExistence type="predicted"/>
<protein>
    <submittedName>
        <fullName evidence="2">Uncharacterized protein</fullName>
    </submittedName>
</protein>
<organism evidence="2 3">
    <name type="scientific">Siccirubricoccus deserti</name>
    <dbReference type="NCBI Taxonomy" id="2013562"/>
    <lineage>
        <taxon>Bacteria</taxon>
        <taxon>Pseudomonadati</taxon>
        <taxon>Pseudomonadota</taxon>
        <taxon>Alphaproteobacteria</taxon>
        <taxon>Acetobacterales</taxon>
        <taxon>Roseomonadaceae</taxon>
        <taxon>Siccirubricoccus</taxon>
    </lineage>
</organism>
<comment type="caution">
    <text evidence="2">The sequence shown here is derived from an EMBL/GenBank/DDBJ whole genome shotgun (WGS) entry which is preliminary data.</text>
</comment>
<keyword evidence="3" id="KW-1185">Reference proteome</keyword>
<evidence type="ECO:0000256" key="1">
    <source>
        <dbReference type="SAM" id="MobiDB-lite"/>
    </source>
</evidence>
<feature type="compositionally biased region" description="Basic residues" evidence="1">
    <location>
        <begin position="127"/>
        <end position="139"/>
    </location>
</feature>